<name>A0AAJ6YL20_9HYME</name>
<accession>A0AAJ6YL20</accession>
<dbReference type="Proteomes" id="UP000695007">
    <property type="component" value="Unplaced"/>
</dbReference>
<proteinExistence type="predicted"/>
<keyword evidence="3" id="KW-1185">Reference proteome</keyword>
<feature type="chain" id="PRO_5042482835" evidence="2">
    <location>
        <begin position="17"/>
        <end position="201"/>
    </location>
</feature>
<evidence type="ECO:0000313" key="3">
    <source>
        <dbReference type="Proteomes" id="UP000695007"/>
    </source>
</evidence>
<feature type="signal peptide" evidence="2">
    <location>
        <begin position="1"/>
        <end position="16"/>
    </location>
</feature>
<dbReference type="KEGG" id="csol:105363884"/>
<keyword evidence="2" id="KW-0732">Signal</keyword>
<evidence type="ECO:0000256" key="1">
    <source>
        <dbReference type="SAM" id="MobiDB-lite"/>
    </source>
</evidence>
<dbReference type="GeneID" id="105363884"/>
<feature type="compositionally biased region" description="Low complexity" evidence="1">
    <location>
        <begin position="169"/>
        <end position="178"/>
    </location>
</feature>
<feature type="compositionally biased region" description="Polar residues" evidence="1">
    <location>
        <begin position="96"/>
        <end position="111"/>
    </location>
</feature>
<protein>
    <submittedName>
        <fullName evidence="4">ATP-dependent RNA helicase DHH1-like</fullName>
    </submittedName>
</protein>
<gene>
    <name evidence="4" type="primary">LOC105363884</name>
</gene>
<reference evidence="4" key="1">
    <citation type="submission" date="2025-08" db="UniProtKB">
        <authorList>
            <consortium name="RefSeq"/>
        </authorList>
    </citation>
    <scope>IDENTIFICATION</scope>
</reference>
<dbReference type="AlphaFoldDB" id="A0AAJ6YL20"/>
<evidence type="ECO:0000313" key="4">
    <source>
        <dbReference type="RefSeq" id="XP_011499990.1"/>
    </source>
</evidence>
<organism evidence="3 4">
    <name type="scientific">Ceratosolen solmsi marchali</name>
    <dbReference type="NCBI Taxonomy" id="326594"/>
    <lineage>
        <taxon>Eukaryota</taxon>
        <taxon>Metazoa</taxon>
        <taxon>Ecdysozoa</taxon>
        <taxon>Arthropoda</taxon>
        <taxon>Hexapoda</taxon>
        <taxon>Insecta</taxon>
        <taxon>Pterygota</taxon>
        <taxon>Neoptera</taxon>
        <taxon>Endopterygota</taxon>
        <taxon>Hymenoptera</taxon>
        <taxon>Apocrita</taxon>
        <taxon>Proctotrupomorpha</taxon>
        <taxon>Chalcidoidea</taxon>
        <taxon>Agaonidae</taxon>
        <taxon>Agaoninae</taxon>
        <taxon>Ceratosolen</taxon>
    </lineage>
</organism>
<feature type="region of interest" description="Disordered" evidence="1">
    <location>
        <begin position="77"/>
        <end position="187"/>
    </location>
</feature>
<feature type="compositionally biased region" description="Low complexity" evidence="1">
    <location>
        <begin position="77"/>
        <end position="95"/>
    </location>
</feature>
<evidence type="ECO:0000256" key="2">
    <source>
        <dbReference type="SAM" id="SignalP"/>
    </source>
</evidence>
<sequence>MWYLIVGSFFFSACAGQSIYTDRVGEVRVKRQGHQQPQPQQVPVQNYNYRPYNEAPDRIKQLLQAQQAREPLVHLPAPHQQQPAPIPAGPHAATASQHQQVPQAQTNQYTPKVQYGQAPPQPTYKGVYPAQPSPQPGPVPQNTYTPQYKQRYNPQTVPTNQVPAPAPAPYHAQPQAGPSQFPKNLPPHIQKIIESQRAFQG</sequence>
<feature type="compositionally biased region" description="Polar residues" evidence="1">
    <location>
        <begin position="142"/>
        <end position="160"/>
    </location>
</feature>
<dbReference type="RefSeq" id="XP_011499990.1">
    <property type="nucleotide sequence ID" value="XM_011501688.1"/>
</dbReference>